<dbReference type="InParanoid" id="A0A540VKL9"/>
<protein>
    <submittedName>
        <fullName evidence="1">Uncharacterized protein</fullName>
    </submittedName>
</protein>
<keyword evidence="2" id="KW-1185">Reference proteome</keyword>
<evidence type="ECO:0000313" key="2">
    <source>
        <dbReference type="Proteomes" id="UP000317371"/>
    </source>
</evidence>
<proteinExistence type="predicted"/>
<dbReference type="AlphaFoldDB" id="A0A540VKL9"/>
<organism evidence="1 2">
    <name type="scientific">Litorilinea aerophila</name>
    <dbReference type="NCBI Taxonomy" id="1204385"/>
    <lineage>
        <taxon>Bacteria</taxon>
        <taxon>Bacillati</taxon>
        <taxon>Chloroflexota</taxon>
        <taxon>Caldilineae</taxon>
        <taxon>Caldilineales</taxon>
        <taxon>Caldilineaceae</taxon>
        <taxon>Litorilinea</taxon>
    </lineage>
</organism>
<accession>A0A540VKL9</accession>
<name>A0A540VKL9_9CHLR</name>
<comment type="caution">
    <text evidence="1">The sequence shown here is derived from an EMBL/GenBank/DDBJ whole genome shotgun (WGS) entry which is preliminary data.</text>
</comment>
<evidence type="ECO:0000313" key="1">
    <source>
        <dbReference type="EMBL" id="TQE97320.1"/>
    </source>
</evidence>
<gene>
    <name evidence="1" type="ORF">FKZ61_02565</name>
</gene>
<dbReference type="EMBL" id="VIGC01000003">
    <property type="protein sequence ID" value="TQE97320.1"/>
    <property type="molecule type" value="Genomic_DNA"/>
</dbReference>
<dbReference type="RefSeq" id="WP_141608513.1">
    <property type="nucleotide sequence ID" value="NZ_VIGC02000003.1"/>
</dbReference>
<dbReference type="OrthoDB" id="166378at2"/>
<dbReference type="Proteomes" id="UP000317371">
    <property type="component" value="Unassembled WGS sequence"/>
</dbReference>
<reference evidence="1 2" key="1">
    <citation type="submission" date="2019-06" db="EMBL/GenBank/DDBJ databases">
        <title>Genome sequence of Litorilinea aerophila BAA-2444.</title>
        <authorList>
            <person name="Maclea K.S."/>
            <person name="Maurais E.G."/>
            <person name="Iannazzi L.C."/>
        </authorList>
    </citation>
    <scope>NUCLEOTIDE SEQUENCE [LARGE SCALE GENOMIC DNA]</scope>
    <source>
        <strain evidence="1 2">ATCC BAA-2444</strain>
    </source>
</reference>
<sequence>MTDASLNVCINCGRNEAEIPLTSWRLAGEIFWICPDCLPFLIHRRSEIMPKWRLAGWKVQQNEGESDAKR</sequence>